<sequence>MIKSSIVAFCLSTLCLSSWANNTLLDNQQQLQQFQRQQQNRWLELHQFQAPPSENAPIEENLSDVCLPYQRLQIVGTTLIDPTPLLPLPYECLNENRLNQLSRDLTQAYLNAGYVYNPFQFEEAGRKRKVSWYLMISINSLFAKSFEPIPNSV</sequence>
<organism evidence="4 6">
    <name type="scientific">Actinobacillus seminis</name>
    <dbReference type="NCBI Taxonomy" id="722"/>
    <lineage>
        <taxon>Bacteria</taxon>
        <taxon>Pseudomonadati</taxon>
        <taxon>Pseudomonadota</taxon>
        <taxon>Gammaproteobacteria</taxon>
        <taxon>Pasteurellales</taxon>
        <taxon>Pasteurellaceae</taxon>
        <taxon>Actinobacillus</taxon>
    </lineage>
</organism>
<reference evidence="4 6" key="2">
    <citation type="submission" date="2018-06" db="EMBL/GenBank/DDBJ databases">
        <authorList>
            <consortium name="Pathogen Informatics"/>
            <person name="Doyle S."/>
        </authorList>
    </citation>
    <scope>NUCLEOTIDE SEQUENCE [LARGE SCALE GENOMIC DNA]</scope>
    <source>
        <strain evidence="4 6">NCTC10851</strain>
    </source>
</reference>
<dbReference type="OrthoDB" id="290122at2"/>
<dbReference type="EMBL" id="NLFK01000004">
    <property type="protein sequence ID" value="OZN25047.1"/>
    <property type="molecule type" value="Genomic_DNA"/>
</dbReference>
<proteinExistence type="predicted"/>
<evidence type="ECO:0000313" key="6">
    <source>
        <dbReference type="Proteomes" id="UP000254507"/>
    </source>
</evidence>
<keyword evidence="1" id="KW-0732">Signal</keyword>
<dbReference type="Pfam" id="PF08479">
    <property type="entry name" value="POTRA_2"/>
    <property type="match status" value="1"/>
</dbReference>
<dbReference type="AlphaFoldDB" id="A0A263HEG5"/>
<evidence type="ECO:0000256" key="1">
    <source>
        <dbReference type="SAM" id="SignalP"/>
    </source>
</evidence>
<feature type="domain" description="Polypeptide-transport-associated ShlB-type" evidence="2">
    <location>
        <begin position="68"/>
        <end position="123"/>
    </location>
</feature>
<evidence type="ECO:0000313" key="5">
    <source>
        <dbReference type="Proteomes" id="UP000215738"/>
    </source>
</evidence>
<name>A0A263HEG5_9PAST</name>
<dbReference type="EMBL" id="UFSB01000001">
    <property type="protein sequence ID" value="SUU38857.1"/>
    <property type="molecule type" value="Genomic_DNA"/>
</dbReference>
<evidence type="ECO:0000259" key="2">
    <source>
        <dbReference type="Pfam" id="PF08479"/>
    </source>
</evidence>
<protein>
    <submittedName>
        <fullName evidence="4">Hemolysin transporter protein shlB</fullName>
    </submittedName>
</protein>
<dbReference type="Proteomes" id="UP000254507">
    <property type="component" value="Unassembled WGS sequence"/>
</dbReference>
<feature type="signal peptide" evidence="1">
    <location>
        <begin position="1"/>
        <end position="20"/>
    </location>
</feature>
<reference evidence="3 5" key="1">
    <citation type="submission" date="2017-07" db="EMBL/GenBank/DDBJ databases">
        <title>Virulence factors identified in Actinobacillus seminis.</title>
        <authorList>
            <person name="Negrete-Abascal E."/>
            <person name="Vaca-Pacheco S."/>
            <person name="Montes-Garcia F."/>
            <person name="Leyto-Gil A.M."/>
            <person name="Fragoso-Garcia E."/>
            <person name="Carvente-Garcia R."/>
            <person name="Perez-Agueros S."/>
            <person name="Castelan-Sanchez H.G."/>
            <person name="Garcia-Molina A."/>
            <person name="Villamar T.E."/>
            <person name="Vazquez-Cruz C."/>
        </authorList>
    </citation>
    <scope>NUCLEOTIDE SEQUENCE [LARGE SCALE GENOMIC DNA]</scope>
    <source>
        <strain evidence="3 5">ATCC 15768</strain>
    </source>
</reference>
<evidence type="ECO:0000313" key="4">
    <source>
        <dbReference type="EMBL" id="SUU38857.1"/>
    </source>
</evidence>
<feature type="chain" id="PRO_5044571923" evidence="1">
    <location>
        <begin position="21"/>
        <end position="153"/>
    </location>
</feature>
<gene>
    <name evidence="4" type="primary">shlB</name>
    <name evidence="3" type="ORF">CFY87_04855</name>
    <name evidence="4" type="ORF">NCTC10851_02308</name>
</gene>
<dbReference type="RefSeq" id="WP_094946134.1">
    <property type="nucleotide sequence ID" value="NZ_NLFK01000004.1"/>
</dbReference>
<evidence type="ECO:0000313" key="3">
    <source>
        <dbReference type="EMBL" id="OZN25047.1"/>
    </source>
</evidence>
<keyword evidence="5" id="KW-1185">Reference proteome</keyword>
<dbReference type="InterPro" id="IPR013686">
    <property type="entry name" value="Polypept-transport_assoc_ShlB"/>
</dbReference>
<accession>A0A263HEG5</accession>
<dbReference type="Proteomes" id="UP000215738">
    <property type="component" value="Unassembled WGS sequence"/>
</dbReference>
<dbReference type="InParanoid" id="A0A263HEG5"/>